<dbReference type="PANTHER" id="PTHR31935">
    <property type="entry name" value="COILED-COIL DOMAIN-CONTAINING PROTEIN 13"/>
    <property type="match status" value="1"/>
</dbReference>
<evidence type="ECO:0000313" key="3">
    <source>
        <dbReference type="RefSeq" id="XP_006812058.1"/>
    </source>
</evidence>
<feature type="coiled-coil region" evidence="1">
    <location>
        <begin position="206"/>
        <end position="244"/>
    </location>
</feature>
<dbReference type="PANTHER" id="PTHR31935:SF1">
    <property type="entry name" value="COILED-COIL DOMAIN-CONTAINING PROTEIN 13"/>
    <property type="match status" value="1"/>
</dbReference>
<dbReference type="Proteomes" id="UP000694865">
    <property type="component" value="Unplaced"/>
</dbReference>
<evidence type="ECO:0000313" key="2">
    <source>
        <dbReference type="Proteomes" id="UP000694865"/>
    </source>
</evidence>
<dbReference type="GeneID" id="100376456"/>
<dbReference type="RefSeq" id="XP_006812058.1">
    <property type="nucleotide sequence ID" value="XM_006811995.1"/>
</dbReference>
<proteinExistence type="predicted"/>
<evidence type="ECO:0000256" key="1">
    <source>
        <dbReference type="SAM" id="Coils"/>
    </source>
</evidence>
<accession>A0ABM0LWB7</accession>
<feature type="coiled-coil region" evidence="1">
    <location>
        <begin position="9"/>
        <end position="44"/>
    </location>
</feature>
<sequence>MDTDSERLKQQFQALQEQQQKKVLRLKQRKIEKDKKEKVSKEKEKLNGLAVVDDDLGLSLAEPIKPEVMYNEELVTHLNSQLRELKDENGRLYKLLSERDYEIKKLKKQREDTKLAMTGGGVASETAATKIVDLSKKNRDLTAEVESEKNKCRQLLRKVNELERDLVVTKRQLPLDGDNKHKQMSAKQYVLGDTLEEKPAVDPAELKSLQDKISSGNLKMAEYRNQLQQLRQELKIAHKVIEKEVGDSVNIQSLLNTNAGGWRGRAQQITSLQNKVSELRSQLGQLQTRPDTEMSLEEQFMTMGTTLSPRSTAASSGYDDKNRSKIRQMEKERKEAKERAAAELKALEEDYSKMKEKFDASKARNKVLSNELKMLKQQMSTLMEKGKHDDELIGALMKQQTQMKQIIEENARLQEESQTQQHREVQQLQTKNIQDKGVVEQLKRIVSEKEQKVRVLEEEITQLKLNAGHSENTSGKLDV</sequence>
<name>A0ABM0LWB7_SACKO</name>
<feature type="coiled-coil region" evidence="1">
    <location>
        <begin position="319"/>
        <end position="466"/>
    </location>
</feature>
<reference evidence="3" key="1">
    <citation type="submission" date="2025-08" db="UniProtKB">
        <authorList>
            <consortium name="RefSeq"/>
        </authorList>
    </citation>
    <scope>IDENTIFICATION</scope>
    <source>
        <tissue evidence="3">Testes</tissue>
    </source>
</reference>
<dbReference type="InterPro" id="IPR038929">
    <property type="entry name" value="CCDC13"/>
</dbReference>
<keyword evidence="2" id="KW-1185">Reference proteome</keyword>
<organism evidence="2 3">
    <name type="scientific">Saccoglossus kowalevskii</name>
    <name type="common">Acorn worm</name>
    <dbReference type="NCBI Taxonomy" id="10224"/>
    <lineage>
        <taxon>Eukaryota</taxon>
        <taxon>Metazoa</taxon>
        <taxon>Hemichordata</taxon>
        <taxon>Enteropneusta</taxon>
        <taxon>Harrimaniidae</taxon>
        <taxon>Saccoglossus</taxon>
    </lineage>
</organism>
<feature type="coiled-coil region" evidence="1">
    <location>
        <begin position="131"/>
        <end position="172"/>
    </location>
</feature>
<protein>
    <submittedName>
        <fullName evidence="3">Coiled-coil domain-containing protein 13-like</fullName>
    </submittedName>
</protein>
<gene>
    <name evidence="3" type="primary">LOC100376456</name>
</gene>
<keyword evidence="1" id="KW-0175">Coiled coil</keyword>